<proteinExistence type="predicted"/>
<protein>
    <submittedName>
        <fullName evidence="1">Uncharacterized protein</fullName>
    </submittedName>
</protein>
<dbReference type="AlphaFoldDB" id="A0A8T4LI23"/>
<comment type="caution">
    <text evidence="1">The sequence shown here is derived from an EMBL/GenBank/DDBJ whole genome shotgun (WGS) entry which is preliminary data.</text>
</comment>
<dbReference type="Proteomes" id="UP000678237">
    <property type="component" value="Unassembled WGS sequence"/>
</dbReference>
<accession>A0A8T4LI23</accession>
<organism evidence="1 2">
    <name type="scientific">Candidatus Iainarchaeum sp</name>
    <dbReference type="NCBI Taxonomy" id="3101447"/>
    <lineage>
        <taxon>Archaea</taxon>
        <taxon>Candidatus Iainarchaeota</taxon>
        <taxon>Candidatus Iainarchaeia</taxon>
        <taxon>Candidatus Iainarchaeales</taxon>
        <taxon>Candidatus Iainarchaeaceae</taxon>
        <taxon>Candidatus Iainarchaeum</taxon>
    </lineage>
</organism>
<sequence>MPTRTPRPERFPVHRGKAIPGWGPKKILGLLGAREKPHRLVFSGNGFTWEGRGSLARPTIEPLSFWVEDGRGRTHLCSVQPRFPTEEEARQGRKEVIGGQTFFVYPCNLAVSTMMGKRERRIGLVRFEVATPMPIQEG</sequence>
<evidence type="ECO:0000313" key="2">
    <source>
        <dbReference type="Proteomes" id="UP000678237"/>
    </source>
</evidence>
<dbReference type="EMBL" id="JAGVWE010000002">
    <property type="protein sequence ID" value="MBS3062536.1"/>
    <property type="molecule type" value="Genomic_DNA"/>
</dbReference>
<reference evidence="1" key="2">
    <citation type="submission" date="2021-05" db="EMBL/GenBank/DDBJ databases">
        <title>Protein family content uncovers lineage relationships and bacterial pathway maintenance mechanisms in DPANN archaea.</title>
        <authorList>
            <person name="Castelle C.J."/>
            <person name="Meheust R."/>
            <person name="Jaffe A.L."/>
            <person name="Seitz K."/>
            <person name="Gong X."/>
            <person name="Baker B.J."/>
            <person name="Banfield J.F."/>
        </authorList>
    </citation>
    <scope>NUCLEOTIDE SEQUENCE</scope>
    <source>
        <strain evidence="1">RIFCSPLOWO2_01_FULL_58_19</strain>
    </source>
</reference>
<reference evidence="1" key="1">
    <citation type="submission" date="2021-03" db="EMBL/GenBank/DDBJ databases">
        <authorList>
            <person name="Jaffe A."/>
        </authorList>
    </citation>
    <scope>NUCLEOTIDE SEQUENCE</scope>
    <source>
        <strain evidence="1">RIFCSPLOWO2_01_FULL_58_19</strain>
    </source>
</reference>
<gene>
    <name evidence="1" type="ORF">J4203_01560</name>
</gene>
<name>A0A8T4LI23_9ARCH</name>
<evidence type="ECO:0000313" key="1">
    <source>
        <dbReference type="EMBL" id="MBS3062536.1"/>
    </source>
</evidence>